<protein>
    <submittedName>
        <fullName evidence="7">Uncharacterized protein</fullName>
    </submittedName>
</protein>
<evidence type="ECO:0000256" key="3">
    <source>
        <dbReference type="ARBA" id="ARBA00023027"/>
    </source>
</evidence>
<keyword evidence="6" id="KW-0472">Membrane</keyword>
<dbReference type="GO" id="GO:0005811">
    <property type="term" value="C:lipid droplet"/>
    <property type="evidence" value="ECO:0007669"/>
    <property type="project" value="TreeGrafter"/>
</dbReference>
<dbReference type="PRINTS" id="PR00080">
    <property type="entry name" value="SDRFAMILY"/>
</dbReference>
<evidence type="ECO:0000313" key="8">
    <source>
        <dbReference type="Proteomes" id="UP000494256"/>
    </source>
</evidence>
<dbReference type="PANTHER" id="PTHR24322:SF748">
    <property type="entry name" value="FI23927P1-RELATED"/>
    <property type="match status" value="1"/>
</dbReference>
<dbReference type="GO" id="GO:0016616">
    <property type="term" value="F:oxidoreductase activity, acting on the CH-OH group of donors, NAD or NADP as acceptor"/>
    <property type="evidence" value="ECO:0007669"/>
    <property type="project" value="TreeGrafter"/>
</dbReference>
<dbReference type="OrthoDB" id="6880011at2759"/>
<dbReference type="PANTHER" id="PTHR24322">
    <property type="entry name" value="PKSB"/>
    <property type="match status" value="1"/>
</dbReference>
<organism evidence="7 8">
    <name type="scientific">Arctia plantaginis</name>
    <name type="common">Wood tiger moth</name>
    <name type="synonym">Phalaena plantaginis</name>
    <dbReference type="NCBI Taxonomy" id="874455"/>
    <lineage>
        <taxon>Eukaryota</taxon>
        <taxon>Metazoa</taxon>
        <taxon>Ecdysozoa</taxon>
        <taxon>Arthropoda</taxon>
        <taxon>Hexapoda</taxon>
        <taxon>Insecta</taxon>
        <taxon>Pterygota</taxon>
        <taxon>Neoptera</taxon>
        <taxon>Endopterygota</taxon>
        <taxon>Lepidoptera</taxon>
        <taxon>Glossata</taxon>
        <taxon>Ditrysia</taxon>
        <taxon>Noctuoidea</taxon>
        <taxon>Erebidae</taxon>
        <taxon>Arctiinae</taxon>
        <taxon>Arctia</taxon>
    </lineage>
</organism>
<dbReference type="SUPFAM" id="SSF51735">
    <property type="entry name" value="NAD(P)-binding Rossmann-fold domains"/>
    <property type="match status" value="1"/>
</dbReference>
<keyword evidence="6" id="KW-0812">Transmembrane</keyword>
<keyword evidence="6" id="KW-1133">Transmembrane helix</keyword>
<dbReference type="InterPro" id="IPR002347">
    <property type="entry name" value="SDR_fam"/>
</dbReference>
<evidence type="ECO:0000256" key="2">
    <source>
        <dbReference type="ARBA" id="ARBA00023002"/>
    </source>
</evidence>
<feature type="transmembrane region" description="Helical" evidence="6">
    <location>
        <begin position="31"/>
        <end position="53"/>
    </location>
</feature>
<dbReference type="FunFam" id="3.40.50.720:FF:000202">
    <property type="entry name" value="Short-chain dehydrogenase/reductase family 16C member 6"/>
    <property type="match status" value="1"/>
</dbReference>
<keyword evidence="3" id="KW-0520">NAD</keyword>
<proteinExistence type="inferred from homology"/>
<evidence type="ECO:0000256" key="1">
    <source>
        <dbReference type="ARBA" id="ARBA00006484"/>
    </source>
</evidence>
<dbReference type="PRINTS" id="PR00081">
    <property type="entry name" value="GDHRDH"/>
</dbReference>
<dbReference type="AlphaFoldDB" id="A0A8S0ZL53"/>
<evidence type="ECO:0000256" key="5">
    <source>
        <dbReference type="SAM" id="MobiDB-lite"/>
    </source>
</evidence>
<feature type="compositionally biased region" description="Low complexity" evidence="5">
    <location>
        <begin position="324"/>
        <end position="336"/>
    </location>
</feature>
<reference evidence="7 8" key="1">
    <citation type="submission" date="2020-04" db="EMBL/GenBank/DDBJ databases">
        <authorList>
            <person name="Wallbank WR R."/>
            <person name="Pardo Diaz C."/>
            <person name="Kozak K."/>
            <person name="Martin S."/>
            <person name="Jiggins C."/>
            <person name="Moest M."/>
            <person name="Warren A I."/>
            <person name="Byers J.R.P. K."/>
            <person name="Montejo-Kovacevich G."/>
            <person name="Yen C E."/>
        </authorList>
    </citation>
    <scope>NUCLEOTIDE SEQUENCE [LARGE SCALE GENOMIC DNA]</scope>
</reference>
<dbReference type="Pfam" id="PF00106">
    <property type="entry name" value="adh_short"/>
    <property type="match status" value="1"/>
</dbReference>
<accession>A0A8S0ZL53</accession>
<dbReference type="InterPro" id="IPR036291">
    <property type="entry name" value="NAD(P)-bd_dom_sf"/>
</dbReference>
<evidence type="ECO:0000313" key="7">
    <source>
        <dbReference type="EMBL" id="CAB3234145.1"/>
    </source>
</evidence>
<comment type="caution">
    <text evidence="7">The sequence shown here is derived from an EMBL/GenBank/DDBJ whole genome shotgun (WGS) entry which is preliminary data.</text>
</comment>
<dbReference type="Gene3D" id="3.40.50.720">
    <property type="entry name" value="NAD(P)-binding Rossmann-like Domain"/>
    <property type="match status" value="1"/>
</dbReference>
<sequence>MSVETQEYINGMRPGPLTREIPECMRDKYTVVQAIIDVIMFVIVGIGYVIQAMYRTVVGHKKKNLNGAIAVVTGGGGGLGSLIALRLSRLGCTVVLWDINKQGLEDTVKLVKGIGGKCYGYTVDLSNREDIYRVAKKVEEELGRVNLLINNAGVVSGHYLLDTPDHLIQRTFEVNILAHFWTVKAFLPAMIEQNDGHIVTIASMAGHVGVAKLVDYCSSKAAACGFDEALRVELETQGIKGVRTSLICPYFIRSTGMFEEVNSRFVPQLSPNDVADRVVLAIRTNEPFALLPGYFRALLPLKWLVPWQCTSDLIRGLVPDAAPLSPAHSTPTAPTTKEPLSSTKRESAPMTLVPPARHDRHV</sequence>
<feature type="region of interest" description="Disordered" evidence="5">
    <location>
        <begin position="324"/>
        <end position="362"/>
    </location>
</feature>
<name>A0A8S0ZL53_ARCPL</name>
<keyword evidence="2" id="KW-0560">Oxidoreductase</keyword>
<dbReference type="Proteomes" id="UP000494256">
    <property type="component" value="Unassembled WGS sequence"/>
</dbReference>
<evidence type="ECO:0000256" key="4">
    <source>
        <dbReference type="RuleBase" id="RU000363"/>
    </source>
</evidence>
<comment type="similarity">
    <text evidence="1 4">Belongs to the short-chain dehydrogenases/reductases (SDR) family.</text>
</comment>
<feature type="transmembrane region" description="Helical" evidence="6">
    <location>
        <begin position="65"/>
        <end position="85"/>
    </location>
</feature>
<evidence type="ECO:0000256" key="6">
    <source>
        <dbReference type="SAM" id="Phobius"/>
    </source>
</evidence>
<gene>
    <name evidence="7" type="ORF">APLA_LOCUS6445</name>
</gene>
<dbReference type="CDD" id="cd05339">
    <property type="entry name" value="17beta-HSDXI-like_SDR_c"/>
    <property type="match status" value="1"/>
</dbReference>
<dbReference type="EMBL" id="CADEBD010000294">
    <property type="protein sequence ID" value="CAB3234145.1"/>
    <property type="molecule type" value="Genomic_DNA"/>
</dbReference>